<accession>A0ABY1NNY0</accession>
<evidence type="ECO:0000313" key="4">
    <source>
        <dbReference type="Proteomes" id="UP001157961"/>
    </source>
</evidence>
<evidence type="ECO:0000256" key="1">
    <source>
        <dbReference type="SAM" id="MobiDB-lite"/>
    </source>
</evidence>
<evidence type="ECO:0000259" key="2">
    <source>
        <dbReference type="Pfam" id="PF13403"/>
    </source>
</evidence>
<dbReference type="Pfam" id="PF13403">
    <property type="entry name" value="Hint_2"/>
    <property type="match status" value="1"/>
</dbReference>
<dbReference type="RefSeq" id="WP_283425093.1">
    <property type="nucleotide sequence ID" value="NZ_FXTY01000002.1"/>
</dbReference>
<dbReference type="SUPFAM" id="SSF51294">
    <property type="entry name" value="Hedgehog/intein (Hint) domain"/>
    <property type="match status" value="1"/>
</dbReference>
<dbReference type="Gene3D" id="2.170.16.10">
    <property type="entry name" value="Hedgehog/Intein (Hint) domain"/>
    <property type="match status" value="1"/>
</dbReference>
<dbReference type="InterPro" id="IPR036844">
    <property type="entry name" value="Hint_dom_sf"/>
</dbReference>
<sequence length="352" mass="37733">MANYSFWALGESHVSVSGGVSLDGITQGDGSHLVGETITLNSNAWEQISVRDRGGDTNFDDNDSNQRLAGSQTFDGTTFGNNTRIEAEYEFVLLDPSTGLTYRVISVNFNNSSPAYGTVEGLAFVDEFPPVGVPLTVISAQEGPTGGSAVDQSNIAAPPCFTPGTLIRVRGGQALVEDIQVGDLVKTLDHGFQPVRWVGCVTLTSTHLAANPSFHPVRIQKDAFGAGRPCRDLTVSPQHRVLLEGWRAELICGEPQVLAAAVHLVNDRSVRVVRPTGAVIYIHLQFDRHEIVDSEGLLSESLYAGPVALRGLPHDSRAELEALFPELTQGEAGIMARPVAQKQEVQAIQLVG</sequence>
<evidence type="ECO:0000313" key="3">
    <source>
        <dbReference type="EMBL" id="SMP12445.1"/>
    </source>
</evidence>
<gene>
    <name evidence="3" type="ORF">SAMN06265373_102347</name>
</gene>
<organism evidence="3 4">
    <name type="scientific">Shimia sagamensis</name>
    <dbReference type="NCBI Taxonomy" id="1566352"/>
    <lineage>
        <taxon>Bacteria</taxon>
        <taxon>Pseudomonadati</taxon>
        <taxon>Pseudomonadota</taxon>
        <taxon>Alphaproteobacteria</taxon>
        <taxon>Rhodobacterales</taxon>
        <taxon>Roseobacteraceae</taxon>
    </lineage>
</organism>
<reference evidence="3 4" key="1">
    <citation type="submission" date="2017-05" db="EMBL/GenBank/DDBJ databases">
        <authorList>
            <person name="Varghese N."/>
            <person name="Submissions S."/>
        </authorList>
    </citation>
    <scope>NUCLEOTIDE SEQUENCE [LARGE SCALE GENOMIC DNA]</scope>
    <source>
        <strain evidence="3 4">DSM 29734</strain>
    </source>
</reference>
<keyword evidence="4" id="KW-1185">Reference proteome</keyword>
<dbReference type="Proteomes" id="UP001157961">
    <property type="component" value="Unassembled WGS sequence"/>
</dbReference>
<proteinExistence type="predicted"/>
<feature type="region of interest" description="Disordered" evidence="1">
    <location>
        <begin position="52"/>
        <end position="75"/>
    </location>
</feature>
<feature type="compositionally biased region" description="Polar residues" evidence="1">
    <location>
        <begin position="65"/>
        <end position="75"/>
    </location>
</feature>
<dbReference type="InterPro" id="IPR028992">
    <property type="entry name" value="Hedgehog/Intein_dom"/>
</dbReference>
<protein>
    <submittedName>
        <fullName evidence="3">Hint domain-containing protein</fullName>
    </submittedName>
</protein>
<comment type="caution">
    <text evidence="3">The sequence shown here is derived from an EMBL/GenBank/DDBJ whole genome shotgun (WGS) entry which is preliminary data.</text>
</comment>
<name>A0ABY1NNY0_9RHOB</name>
<dbReference type="EMBL" id="FXTY01000002">
    <property type="protein sequence ID" value="SMP12445.1"/>
    <property type="molecule type" value="Genomic_DNA"/>
</dbReference>
<feature type="domain" description="Hedgehog/Intein (Hint)" evidence="2">
    <location>
        <begin position="159"/>
        <end position="305"/>
    </location>
</feature>